<comment type="caution">
    <text evidence="2">The sequence shown here is derived from an EMBL/GenBank/DDBJ whole genome shotgun (WGS) entry which is preliminary data.</text>
</comment>
<keyword evidence="3" id="KW-1185">Reference proteome</keyword>
<gene>
    <name evidence="2" type="ORF">GWK47_033923</name>
</gene>
<feature type="region of interest" description="Disordered" evidence="1">
    <location>
        <begin position="81"/>
        <end position="100"/>
    </location>
</feature>
<evidence type="ECO:0000313" key="2">
    <source>
        <dbReference type="EMBL" id="KAG0727776.1"/>
    </source>
</evidence>
<sequence length="210" mass="23086">MPTWKVTGGLQNPETPFQTVTVNARNFPVPSAFTGSFNKKSNLDSGTRHVGTLPQKKQDNGEHFPQSKSPSAAHTAPVYQAGKFGEPGHCEQNPQPKGFGWTQRVQQKTWRLCAPTPWHPRPERMTSGCKRPCARGRTMLCKKARWKCHNFAVPTGIRGSSPPGVDLRVILVPSSHLTEARLFSLESDSSQSSVLLRGNNVMLCGITISL</sequence>
<name>A0A8J4YRN2_CHIOP</name>
<proteinExistence type="predicted"/>
<dbReference type="AlphaFoldDB" id="A0A8J4YRN2"/>
<evidence type="ECO:0000256" key="1">
    <source>
        <dbReference type="SAM" id="MobiDB-lite"/>
    </source>
</evidence>
<organism evidence="2 3">
    <name type="scientific">Chionoecetes opilio</name>
    <name type="common">Atlantic snow crab</name>
    <name type="synonym">Cancer opilio</name>
    <dbReference type="NCBI Taxonomy" id="41210"/>
    <lineage>
        <taxon>Eukaryota</taxon>
        <taxon>Metazoa</taxon>
        <taxon>Ecdysozoa</taxon>
        <taxon>Arthropoda</taxon>
        <taxon>Crustacea</taxon>
        <taxon>Multicrustacea</taxon>
        <taxon>Malacostraca</taxon>
        <taxon>Eumalacostraca</taxon>
        <taxon>Eucarida</taxon>
        <taxon>Decapoda</taxon>
        <taxon>Pleocyemata</taxon>
        <taxon>Brachyura</taxon>
        <taxon>Eubrachyura</taxon>
        <taxon>Majoidea</taxon>
        <taxon>Majidae</taxon>
        <taxon>Chionoecetes</taxon>
    </lineage>
</organism>
<feature type="region of interest" description="Disordered" evidence="1">
    <location>
        <begin position="38"/>
        <end position="73"/>
    </location>
</feature>
<dbReference type="Proteomes" id="UP000770661">
    <property type="component" value="Unassembled WGS sequence"/>
</dbReference>
<accession>A0A8J4YRN2</accession>
<evidence type="ECO:0000313" key="3">
    <source>
        <dbReference type="Proteomes" id="UP000770661"/>
    </source>
</evidence>
<protein>
    <submittedName>
        <fullName evidence="2">Uncharacterized protein</fullName>
    </submittedName>
</protein>
<reference evidence="2" key="1">
    <citation type="submission" date="2020-07" db="EMBL/GenBank/DDBJ databases">
        <title>The High-quality genome of the commercially important snow crab, Chionoecetes opilio.</title>
        <authorList>
            <person name="Jeong J.-H."/>
            <person name="Ryu S."/>
        </authorList>
    </citation>
    <scope>NUCLEOTIDE SEQUENCE</scope>
    <source>
        <strain evidence="2">MADBK_172401_WGS</strain>
        <tissue evidence="2">Digestive gland</tissue>
    </source>
</reference>
<dbReference type="EMBL" id="JACEEZ010002988">
    <property type="protein sequence ID" value="KAG0727776.1"/>
    <property type="molecule type" value="Genomic_DNA"/>
</dbReference>